<reference evidence="2 3" key="1">
    <citation type="journal article" date="2019" name="Nat. Ecol. Evol.">
        <title>Megaphylogeny resolves global patterns of mushroom evolution.</title>
        <authorList>
            <person name="Varga T."/>
            <person name="Krizsan K."/>
            <person name="Foldi C."/>
            <person name="Dima B."/>
            <person name="Sanchez-Garcia M."/>
            <person name="Sanchez-Ramirez S."/>
            <person name="Szollosi G.J."/>
            <person name="Szarkandi J.G."/>
            <person name="Papp V."/>
            <person name="Albert L."/>
            <person name="Andreopoulos W."/>
            <person name="Angelini C."/>
            <person name="Antonin V."/>
            <person name="Barry K.W."/>
            <person name="Bougher N.L."/>
            <person name="Buchanan P."/>
            <person name="Buyck B."/>
            <person name="Bense V."/>
            <person name="Catcheside P."/>
            <person name="Chovatia M."/>
            <person name="Cooper J."/>
            <person name="Damon W."/>
            <person name="Desjardin D."/>
            <person name="Finy P."/>
            <person name="Geml J."/>
            <person name="Haridas S."/>
            <person name="Hughes K."/>
            <person name="Justo A."/>
            <person name="Karasinski D."/>
            <person name="Kautmanova I."/>
            <person name="Kiss B."/>
            <person name="Kocsube S."/>
            <person name="Kotiranta H."/>
            <person name="LaButti K.M."/>
            <person name="Lechner B.E."/>
            <person name="Liimatainen K."/>
            <person name="Lipzen A."/>
            <person name="Lukacs Z."/>
            <person name="Mihaltcheva S."/>
            <person name="Morgado L.N."/>
            <person name="Niskanen T."/>
            <person name="Noordeloos M.E."/>
            <person name="Ohm R.A."/>
            <person name="Ortiz-Santana B."/>
            <person name="Ovrebo C."/>
            <person name="Racz N."/>
            <person name="Riley R."/>
            <person name="Savchenko A."/>
            <person name="Shiryaev A."/>
            <person name="Soop K."/>
            <person name="Spirin V."/>
            <person name="Szebenyi C."/>
            <person name="Tomsovsky M."/>
            <person name="Tulloss R.E."/>
            <person name="Uehling J."/>
            <person name="Grigoriev I.V."/>
            <person name="Vagvolgyi C."/>
            <person name="Papp T."/>
            <person name="Martin F.M."/>
            <person name="Miettinen O."/>
            <person name="Hibbett D.S."/>
            <person name="Nagy L.G."/>
        </authorList>
    </citation>
    <scope>NUCLEOTIDE SEQUENCE [LARGE SCALE GENOMIC DNA]</scope>
    <source>
        <strain evidence="2 3">CBS 309.79</strain>
    </source>
</reference>
<name>A0A5C3Q1X6_9AGAR</name>
<dbReference type="AlphaFoldDB" id="A0A5C3Q1X6"/>
<organism evidence="2 3">
    <name type="scientific">Pterulicium gracile</name>
    <dbReference type="NCBI Taxonomy" id="1884261"/>
    <lineage>
        <taxon>Eukaryota</taxon>
        <taxon>Fungi</taxon>
        <taxon>Dikarya</taxon>
        <taxon>Basidiomycota</taxon>
        <taxon>Agaricomycotina</taxon>
        <taxon>Agaricomycetes</taxon>
        <taxon>Agaricomycetidae</taxon>
        <taxon>Agaricales</taxon>
        <taxon>Pleurotineae</taxon>
        <taxon>Pterulaceae</taxon>
        <taxon>Pterulicium</taxon>
    </lineage>
</organism>
<keyword evidence="1" id="KW-0812">Transmembrane</keyword>
<dbReference type="Proteomes" id="UP000305067">
    <property type="component" value="Unassembled WGS sequence"/>
</dbReference>
<keyword evidence="1" id="KW-1133">Transmembrane helix</keyword>
<keyword evidence="1" id="KW-0472">Membrane</keyword>
<proteinExistence type="predicted"/>
<evidence type="ECO:0000256" key="1">
    <source>
        <dbReference type="SAM" id="Phobius"/>
    </source>
</evidence>
<keyword evidence="3" id="KW-1185">Reference proteome</keyword>
<sequence>MLLYQHGFILTSPSSSLTLALYYIFFLTQDITALFHLPSQQHPAFHITMFAKLSTVVLLAAVTSILGKFSWKQGLMTINTKQVLGCGQDTKWFAVHWATQSGALSNSLKGPSPTPDSVHLDCGTITCPKTTKTACNNQLLEGCRYERYRGDEVVLPLLHTECRAYDIIPEWDGGAMYKHHGKRSHNCIPQILHTTKAEFKKFAQRVVLNLQLPPMALQVGNDFNPSITTIDTPYMNPDHVH</sequence>
<accession>A0A5C3Q1X6</accession>
<feature type="transmembrane region" description="Helical" evidence="1">
    <location>
        <begin position="49"/>
        <end position="71"/>
    </location>
</feature>
<protein>
    <submittedName>
        <fullName evidence="2">Uncharacterized protein</fullName>
    </submittedName>
</protein>
<dbReference type="EMBL" id="ML178999">
    <property type="protein sequence ID" value="TFK95059.1"/>
    <property type="molecule type" value="Genomic_DNA"/>
</dbReference>
<gene>
    <name evidence="2" type="ORF">BDV98DRAFT_623365</name>
</gene>
<evidence type="ECO:0000313" key="3">
    <source>
        <dbReference type="Proteomes" id="UP000305067"/>
    </source>
</evidence>
<evidence type="ECO:0000313" key="2">
    <source>
        <dbReference type="EMBL" id="TFK95059.1"/>
    </source>
</evidence>